<dbReference type="PANTHER" id="PTHR48069:SF3">
    <property type="entry name" value="DIHYDROFOLATE REDUCTASE"/>
    <property type="match status" value="1"/>
</dbReference>
<evidence type="ECO:0000256" key="5">
    <source>
        <dbReference type="ARBA" id="ARBA00022857"/>
    </source>
</evidence>
<dbReference type="GO" id="GO:0046654">
    <property type="term" value="P:tetrahydrofolate biosynthetic process"/>
    <property type="evidence" value="ECO:0007669"/>
    <property type="project" value="UniProtKB-UniPathway"/>
</dbReference>
<gene>
    <name evidence="10" type="ORF">HNQ46_000141</name>
</gene>
<comment type="similarity">
    <text evidence="2 7 8">Belongs to the dihydrofolate reductase family.</text>
</comment>
<dbReference type="InterPro" id="IPR012259">
    <property type="entry name" value="DHFR"/>
</dbReference>
<dbReference type="CDD" id="cd00209">
    <property type="entry name" value="DHFR"/>
    <property type="match status" value="1"/>
</dbReference>
<evidence type="ECO:0000313" key="10">
    <source>
        <dbReference type="EMBL" id="MBB6040180.1"/>
    </source>
</evidence>
<name>A0A7W9SF17_9FIRM</name>
<evidence type="ECO:0000259" key="9">
    <source>
        <dbReference type="PROSITE" id="PS51330"/>
    </source>
</evidence>
<dbReference type="PANTHER" id="PTHR48069">
    <property type="entry name" value="DIHYDROFOLATE REDUCTASE"/>
    <property type="match status" value="1"/>
</dbReference>
<dbReference type="EMBL" id="JACHHH010000001">
    <property type="protein sequence ID" value="MBB6040180.1"/>
    <property type="molecule type" value="Genomic_DNA"/>
</dbReference>
<dbReference type="GeneID" id="85013716"/>
<dbReference type="Gene3D" id="3.40.430.10">
    <property type="entry name" value="Dihydrofolate Reductase, subunit A"/>
    <property type="match status" value="1"/>
</dbReference>
<evidence type="ECO:0000256" key="6">
    <source>
        <dbReference type="ARBA" id="ARBA00023002"/>
    </source>
</evidence>
<protein>
    <recommendedName>
        <fullName evidence="3 7">Dihydrofolate reductase</fullName>
        <ecNumber evidence="3 7">1.5.1.3</ecNumber>
    </recommendedName>
</protein>
<accession>A0A7W9SF17</accession>
<dbReference type="UniPathway" id="UPA00077">
    <property type="reaction ID" value="UER00158"/>
</dbReference>
<dbReference type="PROSITE" id="PS51330">
    <property type="entry name" value="DHFR_2"/>
    <property type="match status" value="1"/>
</dbReference>
<keyword evidence="6 7" id="KW-0560">Oxidoreductase</keyword>
<dbReference type="PIRSF" id="PIRSF000194">
    <property type="entry name" value="DHFR"/>
    <property type="match status" value="1"/>
</dbReference>
<comment type="pathway">
    <text evidence="1 7">Cofactor biosynthesis; tetrahydrofolate biosynthesis; 5,6,7,8-tetrahydrofolate from 7,8-dihydrofolate: step 1/1.</text>
</comment>
<evidence type="ECO:0000313" key="11">
    <source>
        <dbReference type="Proteomes" id="UP000522163"/>
    </source>
</evidence>
<dbReference type="PRINTS" id="PR00070">
    <property type="entry name" value="DHFR"/>
</dbReference>
<dbReference type="RefSeq" id="WP_183681643.1">
    <property type="nucleotide sequence ID" value="NZ_JACHHH010000001.1"/>
</dbReference>
<keyword evidence="5 7" id="KW-0521">NADP</keyword>
<dbReference type="Pfam" id="PF00186">
    <property type="entry name" value="DHFR_1"/>
    <property type="match status" value="1"/>
</dbReference>
<dbReference type="AlphaFoldDB" id="A0A7W9SF17"/>
<evidence type="ECO:0000256" key="4">
    <source>
        <dbReference type="ARBA" id="ARBA00022563"/>
    </source>
</evidence>
<evidence type="ECO:0000256" key="1">
    <source>
        <dbReference type="ARBA" id="ARBA00004903"/>
    </source>
</evidence>
<dbReference type="InterPro" id="IPR017925">
    <property type="entry name" value="DHFR_CS"/>
</dbReference>
<dbReference type="InterPro" id="IPR024072">
    <property type="entry name" value="DHFR-like_dom_sf"/>
</dbReference>
<reference evidence="10 11" key="1">
    <citation type="submission" date="2020-08" db="EMBL/GenBank/DDBJ databases">
        <title>Genomic Encyclopedia of Type Strains, Phase IV (KMG-IV): sequencing the most valuable type-strain genomes for metagenomic binning, comparative biology and taxonomic classification.</title>
        <authorList>
            <person name="Goeker M."/>
        </authorList>
    </citation>
    <scope>NUCLEOTIDE SEQUENCE [LARGE SCALE GENOMIC DNA]</scope>
    <source>
        <strain evidence="10 11">DSM 17245</strain>
    </source>
</reference>
<evidence type="ECO:0000256" key="3">
    <source>
        <dbReference type="ARBA" id="ARBA00012856"/>
    </source>
</evidence>
<evidence type="ECO:0000256" key="2">
    <source>
        <dbReference type="ARBA" id="ARBA00009539"/>
    </source>
</evidence>
<dbReference type="GO" id="GO:0046655">
    <property type="term" value="P:folic acid metabolic process"/>
    <property type="evidence" value="ECO:0007669"/>
    <property type="project" value="TreeGrafter"/>
</dbReference>
<dbReference type="GO" id="GO:0004146">
    <property type="term" value="F:dihydrofolate reductase activity"/>
    <property type="evidence" value="ECO:0007669"/>
    <property type="project" value="UniProtKB-EC"/>
</dbReference>
<proteinExistence type="inferred from homology"/>
<comment type="catalytic activity">
    <reaction evidence="7">
        <text>(6S)-5,6,7,8-tetrahydrofolate + NADP(+) = 7,8-dihydrofolate + NADPH + H(+)</text>
        <dbReference type="Rhea" id="RHEA:15009"/>
        <dbReference type="ChEBI" id="CHEBI:15378"/>
        <dbReference type="ChEBI" id="CHEBI:57451"/>
        <dbReference type="ChEBI" id="CHEBI:57453"/>
        <dbReference type="ChEBI" id="CHEBI:57783"/>
        <dbReference type="ChEBI" id="CHEBI:58349"/>
        <dbReference type="EC" id="1.5.1.3"/>
    </reaction>
</comment>
<dbReference type="GO" id="GO:0050661">
    <property type="term" value="F:NADP binding"/>
    <property type="evidence" value="ECO:0007669"/>
    <property type="project" value="InterPro"/>
</dbReference>
<dbReference type="PROSITE" id="PS00075">
    <property type="entry name" value="DHFR_1"/>
    <property type="match status" value="1"/>
</dbReference>
<evidence type="ECO:0000256" key="7">
    <source>
        <dbReference type="PIRNR" id="PIRNR000194"/>
    </source>
</evidence>
<organism evidence="10 11">
    <name type="scientific">Oribacterium sinus</name>
    <dbReference type="NCBI Taxonomy" id="237576"/>
    <lineage>
        <taxon>Bacteria</taxon>
        <taxon>Bacillati</taxon>
        <taxon>Bacillota</taxon>
        <taxon>Clostridia</taxon>
        <taxon>Lachnospirales</taxon>
        <taxon>Lachnospiraceae</taxon>
        <taxon>Oribacterium</taxon>
    </lineage>
</organism>
<evidence type="ECO:0000256" key="8">
    <source>
        <dbReference type="RuleBase" id="RU004474"/>
    </source>
</evidence>
<dbReference type="Proteomes" id="UP000522163">
    <property type="component" value="Unassembled WGS sequence"/>
</dbReference>
<comment type="caution">
    <text evidence="10">The sequence shown here is derived from an EMBL/GenBank/DDBJ whole genome shotgun (WGS) entry which is preliminary data.</text>
</comment>
<dbReference type="SUPFAM" id="SSF53597">
    <property type="entry name" value="Dihydrofolate reductase-like"/>
    <property type="match status" value="1"/>
</dbReference>
<dbReference type="GO" id="GO:0046452">
    <property type="term" value="P:dihydrofolate metabolic process"/>
    <property type="evidence" value="ECO:0007669"/>
    <property type="project" value="TreeGrafter"/>
</dbReference>
<dbReference type="GO" id="GO:0006730">
    <property type="term" value="P:one-carbon metabolic process"/>
    <property type="evidence" value="ECO:0007669"/>
    <property type="project" value="UniProtKB-KW"/>
</dbReference>
<sequence length="158" mass="17748">MISIIVAVAKGGAIGKEGKMPWKIPGEQSQFKDLTTGHVVIMGRNSYEEIGHPLPDRKNIVISKTKVFSGENLYTVKSLQEAIKRAGQEEIFIAGGAELFQEALPLADKIYMTYVDMEVPDADRFFPDFPEEEYKREEIEKVGGETSYLRVLYTKKGD</sequence>
<keyword evidence="4 7" id="KW-0554">One-carbon metabolism</keyword>
<dbReference type="InterPro" id="IPR001796">
    <property type="entry name" value="DHFR_dom"/>
</dbReference>
<feature type="domain" description="DHFR" evidence="9">
    <location>
        <begin position="1"/>
        <end position="158"/>
    </location>
</feature>
<dbReference type="EC" id="1.5.1.3" evidence="3 7"/>
<comment type="function">
    <text evidence="7">Key enzyme in folate metabolism. Catalyzes an essential reaction for de novo glycine and purine synthesis, and for DNA precursor synthesis.</text>
</comment>